<dbReference type="PANTHER" id="PTHR43130:SF3">
    <property type="entry name" value="HTH-TYPE TRANSCRIPTIONAL REGULATOR RV1931C"/>
    <property type="match status" value="1"/>
</dbReference>
<evidence type="ECO:0000256" key="2">
    <source>
        <dbReference type="ARBA" id="ARBA00023163"/>
    </source>
</evidence>
<gene>
    <name evidence="4" type="ORF">ACFSCW_05195</name>
</gene>
<keyword evidence="2" id="KW-0804">Transcription</keyword>
<evidence type="ECO:0000313" key="4">
    <source>
        <dbReference type="EMBL" id="MFD1611194.1"/>
    </source>
</evidence>
<evidence type="ECO:0000313" key="5">
    <source>
        <dbReference type="Proteomes" id="UP001597115"/>
    </source>
</evidence>
<name>A0ABW4I257_9SPHN</name>
<dbReference type="EMBL" id="JBHUDY010000001">
    <property type="protein sequence ID" value="MFD1611194.1"/>
    <property type="molecule type" value="Genomic_DNA"/>
</dbReference>
<dbReference type="InterPro" id="IPR018060">
    <property type="entry name" value="HTH_AraC"/>
</dbReference>
<keyword evidence="1" id="KW-0805">Transcription regulation</keyword>
<dbReference type="SMART" id="SM00342">
    <property type="entry name" value="HTH_ARAC"/>
    <property type="match status" value="1"/>
</dbReference>
<dbReference type="PANTHER" id="PTHR43130">
    <property type="entry name" value="ARAC-FAMILY TRANSCRIPTIONAL REGULATOR"/>
    <property type="match status" value="1"/>
</dbReference>
<organism evidence="4 5">
    <name type="scientific">Sphingomonas tabacisoli</name>
    <dbReference type="NCBI Taxonomy" id="2249466"/>
    <lineage>
        <taxon>Bacteria</taxon>
        <taxon>Pseudomonadati</taxon>
        <taxon>Pseudomonadota</taxon>
        <taxon>Alphaproteobacteria</taxon>
        <taxon>Sphingomonadales</taxon>
        <taxon>Sphingomonadaceae</taxon>
        <taxon>Sphingomonas</taxon>
    </lineage>
</organism>
<dbReference type="InterPro" id="IPR052158">
    <property type="entry name" value="INH-QAR"/>
</dbReference>
<feature type="domain" description="HTH araC/xylS-type" evidence="3">
    <location>
        <begin position="224"/>
        <end position="322"/>
    </location>
</feature>
<dbReference type="Gene3D" id="1.10.10.60">
    <property type="entry name" value="Homeodomain-like"/>
    <property type="match status" value="1"/>
</dbReference>
<dbReference type="InterPro" id="IPR002818">
    <property type="entry name" value="DJ-1/PfpI"/>
</dbReference>
<dbReference type="SUPFAM" id="SSF52317">
    <property type="entry name" value="Class I glutamine amidotransferase-like"/>
    <property type="match status" value="1"/>
</dbReference>
<proteinExistence type="predicted"/>
<dbReference type="Proteomes" id="UP001597115">
    <property type="component" value="Unassembled WGS sequence"/>
</dbReference>
<dbReference type="Pfam" id="PF01965">
    <property type="entry name" value="DJ-1_PfpI"/>
    <property type="match status" value="1"/>
</dbReference>
<dbReference type="SUPFAM" id="SSF46689">
    <property type="entry name" value="Homeodomain-like"/>
    <property type="match status" value="2"/>
</dbReference>
<accession>A0ABW4I257</accession>
<dbReference type="RefSeq" id="WP_380887583.1">
    <property type="nucleotide sequence ID" value="NZ_JBHUDY010000001.1"/>
</dbReference>
<comment type="caution">
    <text evidence="4">The sequence shown here is derived from an EMBL/GenBank/DDBJ whole genome shotgun (WGS) entry which is preliminary data.</text>
</comment>
<protein>
    <submittedName>
        <fullName evidence="4">GlxA family transcriptional regulator</fullName>
    </submittedName>
</protein>
<dbReference type="InterPro" id="IPR009057">
    <property type="entry name" value="Homeodomain-like_sf"/>
</dbReference>
<dbReference type="Gene3D" id="3.40.50.880">
    <property type="match status" value="1"/>
</dbReference>
<keyword evidence="5" id="KW-1185">Reference proteome</keyword>
<evidence type="ECO:0000259" key="3">
    <source>
        <dbReference type="PROSITE" id="PS01124"/>
    </source>
</evidence>
<dbReference type="InterPro" id="IPR029062">
    <property type="entry name" value="Class_I_gatase-like"/>
</dbReference>
<evidence type="ECO:0000256" key="1">
    <source>
        <dbReference type="ARBA" id="ARBA00023015"/>
    </source>
</evidence>
<reference evidence="5" key="1">
    <citation type="journal article" date="2019" name="Int. J. Syst. Evol. Microbiol.">
        <title>The Global Catalogue of Microorganisms (GCM) 10K type strain sequencing project: providing services to taxonomists for standard genome sequencing and annotation.</title>
        <authorList>
            <consortium name="The Broad Institute Genomics Platform"/>
            <consortium name="The Broad Institute Genome Sequencing Center for Infectious Disease"/>
            <person name="Wu L."/>
            <person name="Ma J."/>
        </authorList>
    </citation>
    <scope>NUCLEOTIDE SEQUENCE [LARGE SCALE GENOMIC DNA]</scope>
    <source>
        <strain evidence="5">CGMCC 1.16275</strain>
    </source>
</reference>
<dbReference type="PROSITE" id="PS01124">
    <property type="entry name" value="HTH_ARAC_FAMILY_2"/>
    <property type="match status" value="1"/>
</dbReference>
<sequence>MTRRVPLTVALQPRTLLLDVAGPMEAVRKANLIQDEVRFDVTYVAATRYVATSIGLTISGLAALPAHLPEQATAVVAGSASSALGIEDEPTGEDGELTDWLAAVVRPDHRLITICSGAIAAGRAGLFDGLQCTTHHDCIAELRAVAPAAKVLENRLFVEDRGRWSSAGITAGIDLMLHLIATEAGHGVAAAVARYLVVYLRREGGDPQLSPWLDGRNHLHRTVHRAQDAVAADPARDWSVAELARAAGASPRNLSRLFNEHTGMSVGTYVARLRVALARELLTQTQLDMERVAERTGFGSSRQLRRAWRRMHDQPPRALRSAGVTFT</sequence>
<dbReference type="Pfam" id="PF12833">
    <property type="entry name" value="HTH_18"/>
    <property type="match status" value="1"/>
</dbReference>